<keyword evidence="14" id="KW-1185">Reference proteome</keyword>
<sequence>MVAFSLISLLLSEQSFAAQTVTVTGSGAGIQLGQDAIANDTNLGLNYWNNPYAFWKSGTLYGNGSTAIGYSANANDRSSIAIGANAQTVSGSIGYGGGIAIGPYSYSSNSGTAIGNRTTATGISSLAFGRESAAIGTVSVAIGTATAATSDGSVAVGASAQASGSRAIAIGSIGTLGWGSSRTIANGEDAIAIGSASLATSANSIALGAHTKANQINDIVIGTGAQGGSGADTDAIAIGTGATGYAYGIALGANAVADQPGTLKVDGAIAIGSDSYTHYGSKGAVAIGNSSKVLNWAEDAVALGRFAEVSKSNAIALGAYSTTTTNATKVVSTSLNGISYGAFAGQVSDSGKQVSVGSIGQERQIKNVGSGNISALSTDAINGSQLYATNLALGNVANSVANILGGDAELNLDGDISMSDIGGTGKNTVHEAIASVKTEVIEGSNIKVTPNVNNDGSTKYIVATADDVTFTNVNTTNLYATGETKLGNNFTVNNAGDVYYTGDITDGDHIVNKNYVDQTSAAAKTEVIKGTNVASVDSSTGTNGQTIYTVNADGAKVSAGSTAVSVTAANKDASNVTDYVVDLSQDTKDSLVNADTALQSVVTQIDGSDVKTINKADNTANFVTGSNIKLTAVNGGIEVATADDVTFTNVNTTNLYATGETKLGNNFTVNNAGDVYYTGDITDGDHIVNKNYVDQTSAAAKTEVIKGTNVASVDSSTGTNGQTIYTVNADGAKVSAGSTAVSVTAANKDASNVTDYVVDLSQDTKDSLVNADTALQSVVTQIDGSDVKTINKADNTANFVTGSNIKLTAVNGGIEVATADDVTFTNVNTTNLYATGETKLGNNFTVNNAGDVYYTGDITDGDHIVNKNYVDQTSAAAKTEVIKGTNVASVDSSTGTNGQTIYTVNADGAKVSAGSTAVSVTAANKDASNVTDYVVDLSQDTKDSLVNADTALQSVVTQIDGSDVKTINKADNTANFVTGSNIKLTAVNGGIEVATADDVTFTNVNTTNLYATGETKLGNNFTVNNAGDVYYTGDITDGDHIVNKNYVDQTSAAAKTEVIKGTNVASVDSSTGTNGQTIYTVNADGAKVSAGSTAVSVTAANKDASNVTDYVVDLSQDTKDSLVNADTALQSVVTQIDGSDVKTINKADNTANFVTGSNIKLTAVNGGIEVATADDVTFTNVNTTNLYATGETKLGNNFTVNNAGDVYYTGDITDGDHIVNKNYVDQTSAAAKTEVIKGTNVASVDSSTGTNGQTIYTVNADGAKVSAGSTAVSVTAANKDASNVTDYVVDLSQDTKDSLVNADTALQSVVTQIDGSDVKTINKADNTANFVTGSNIKLTAVNGGIEVATADDVTFTNVNTTNLYATGETKLGNNFTVNNAGDVYYTGDITDGDHIVNKNYVDQTSAAAKTEVIKGTNVASVDSSTGTNGQTIYTVNADGAKVSAGSTAVSVTAANKDASNVTDYVVDLSQDTKDSLVNADTALQSVVTQIDGSDVKTINKADNTANFVTGSNIKLTAVNGGIEVATADDVTFTNVNTTNLYATGETKLGNNFTVNNAGDVYYTGDITDGDHIVNKNYVDQTSAAAKTEVIKGTNVASVDSSTGTNGQTIYTVNADGAKVSAGSTAVSVTAANKDASNVTDYVVDLSQDTKDSLVNADTALQSVVTQIDGSDVKTINKADNTANFVTGSNIKLTAVNGGIEVATADDVTFTNVNTTNLYATGETKLGNNFTVNNAGDVYYTGDITDGDHIVNKNYVDQTSAAAKTEVIKGTNVASVDSSTGTNGQTIYTVNADGAKVSAGSTAVSVTAANKDASNVTDYVVDLSQDTKDSLVNADTALQSVVTQIDGSDVKTINKADNTANFVTGSNIKLTAVNGGIEVATADDVTFTNVNTTNLYATGETKLGNNFTVNNAGDVYYTGDITDGDHIVNKNYVDQTSAAAKTEVIKGTNVASVDSSTGTNGQTIYTVNADGAKVSAGSTAVSVTAANKDASNVTDYVVDLSQDTKDSLVNADTALQSVVTQIDGSDVKTINKADNTANFVTGSNIKLTAVNGGIEVATADDVTFTNVNTTNLYATGETKLGNNFTVNNAGDVYYTGDITDGDHIVNKNYVDNSIDDLANSPIYFAGNHGTSIAKKLGETLGIVGANAVSLSQTLSWDTSSAVNGAYSSQNLQTISNSNGIQIQMADRPEFSGLVINGKDGKDASINFIASDGSAGMSIVGKNGIDGKQGLTFVGVNGKDGVSFTDDGRITNVTAGKDGKDAVNMDQLTDVNNTANKGWNLTTNGSASSSNVKPGDIVDFSNGDNNLIITNNGNNVSVDLASKVTLGTGNNAVTIDGDNGKVILGDTTISKDGITIVNGPSITKNGIDAGDKQITGVASGLGGNKLTDVSGKDLNNAVNVGDLQTVVSDINHNVAASKTEVTAGNNMVVKSSIGKDGQTIYEVATADKVNFKQVTVGSVTIDQSKVDNKGNTIIAGVGEGEISQNSTEAVNGSQLFETNNKVTQNTADITNINQTLDKGLNFSADSGSTVNKKLGDTVTITGDGNIKTVTTSNGVQVSLSDNIKIGTVEADSVVVNNNITVKEDANIDMGGNTIHNVGAGSEVTDAVNVGQLNQVAGKLENRINTVEDNANAGIAAAVAIANLPQAYEPGSRVAAIATGIYEGEVGYALGVSAISDGGNWIIKASGTANSQKNYSVGAGVGYRWR</sequence>
<name>A0ABY4DXR1_9NEIS</name>
<evidence type="ECO:0000256" key="9">
    <source>
        <dbReference type="ARBA" id="ARBA00023237"/>
    </source>
</evidence>
<evidence type="ECO:0000256" key="3">
    <source>
        <dbReference type="ARBA" id="ARBA00022448"/>
    </source>
</evidence>
<accession>A0ABY4DXR1</accession>
<feature type="chain" id="PRO_5047468946" evidence="10">
    <location>
        <begin position="18"/>
        <end position="2703"/>
    </location>
</feature>
<dbReference type="Gene3D" id="2.150.10.10">
    <property type="entry name" value="Serralysin-like metalloprotease, C-terminal"/>
    <property type="match status" value="3"/>
</dbReference>
<evidence type="ECO:0000313" key="14">
    <source>
        <dbReference type="Proteomes" id="UP000832011"/>
    </source>
</evidence>
<keyword evidence="9" id="KW-0998">Cell outer membrane</keyword>
<dbReference type="InterPro" id="IPR045584">
    <property type="entry name" value="Pilin-like"/>
</dbReference>
<evidence type="ECO:0000256" key="2">
    <source>
        <dbReference type="ARBA" id="ARBA00004442"/>
    </source>
</evidence>
<dbReference type="EMBL" id="CP091511">
    <property type="protein sequence ID" value="UOO88314.1"/>
    <property type="molecule type" value="Genomic_DNA"/>
</dbReference>
<dbReference type="Pfam" id="PF05658">
    <property type="entry name" value="YadA_head"/>
    <property type="match status" value="5"/>
</dbReference>
<evidence type="ECO:0000256" key="7">
    <source>
        <dbReference type="ARBA" id="ARBA00022927"/>
    </source>
</evidence>
<gene>
    <name evidence="13" type="ORF">LVJ82_12625</name>
</gene>
<dbReference type="InterPro" id="IPR008640">
    <property type="entry name" value="Adhesin_Head_dom"/>
</dbReference>
<keyword evidence="4" id="KW-1134">Transmembrane beta strand</keyword>
<comment type="subcellular location">
    <subcellularLocation>
        <location evidence="2">Cell outer membrane</location>
    </subcellularLocation>
    <subcellularLocation>
        <location evidence="1">Cell surface</location>
    </subcellularLocation>
</comment>
<dbReference type="Gene3D" id="6.20.50.100">
    <property type="match status" value="1"/>
</dbReference>
<feature type="domain" description="Trimeric autotransporter adhesin YadA-like head" evidence="12">
    <location>
        <begin position="298"/>
        <end position="321"/>
    </location>
</feature>
<evidence type="ECO:0000256" key="6">
    <source>
        <dbReference type="ARBA" id="ARBA00022729"/>
    </source>
</evidence>
<evidence type="ECO:0000256" key="1">
    <source>
        <dbReference type="ARBA" id="ARBA00004241"/>
    </source>
</evidence>
<dbReference type="CDD" id="cd12820">
    <property type="entry name" value="LbR_YadA-like"/>
    <property type="match status" value="1"/>
</dbReference>
<organism evidence="13 14">
    <name type="scientific">Vitreoscilla massiliensis</name>
    <dbReference type="NCBI Taxonomy" id="1689272"/>
    <lineage>
        <taxon>Bacteria</taxon>
        <taxon>Pseudomonadati</taxon>
        <taxon>Pseudomonadota</taxon>
        <taxon>Betaproteobacteria</taxon>
        <taxon>Neisseriales</taxon>
        <taxon>Neisseriaceae</taxon>
        <taxon>Vitreoscilla</taxon>
    </lineage>
</organism>
<feature type="domain" description="Trimeric autotransporter adhesin YadA-like C-terminal membrane anchor" evidence="11">
    <location>
        <begin position="2642"/>
        <end position="2702"/>
    </location>
</feature>
<keyword evidence="8" id="KW-0472">Membrane</keyword>
<dbReference type="SUPFAM" id="SSF54523">
    <property type="entry name" value="Pili subunits"/>
    <property type="match status" value="1"/>
</dbReference>
<dbReference type="Pfam" id="PF03895">
    <property type="entry name" value="YadA_anchor"/>
    <property type="match status" value="1"/>
</dbReference>
<evidence type="ECO:0000313" key="13">
    <source>
        <dbReference type="EMBL" id="UOO88314.1"/>
    </source>
</evidence>
<keyword evidence="5" id="KW-0812">Transmembrane</keyword>
<dbReference type="InterPro" id="IPR011049">
    <property type="entry name" value="Serralysin-like_metalloprot_C"/>
</dbReference>
<dbReference type="RefSeq" id="WP_244796674.1">
    <property type="nucleotide sequence ID" value="NZ_CP091511.1"/>
</dbReference>
<evidence type="ECO:0000259" key="11">
    <source>
        <dbReference type="Pfam" id="PF03895"/>
    </source>
</evidence>
<keyword evidence="7" id="KW-0653">Protein transport</keyword>
<feature type="domain" description="Trimeric autotransporter adhesin YadA-like head" evidence="12">
    <location>
        <begin position="110"/>
        <end position="132"/>
    </location>
</feature>
<keyword evidence="3" id="KW-0813">Transport</keyword>
<proteinExistence type="predicted"/>
<evidence type="ECO:0000256" key="4">
    <source>
        <dbReference type="ARBA" id="ARBA00022452"/>
    </source>
</evidence>
<evidence type="ECO:0000256" key="8">
    <source>
        <dbReference type="ARBA" id="ARBA00023136"/>
    </source>
</evidence>
<feature type="signal peptide" evidence="10">
    <location>
        <begin position="1"/>
        <end position="17"/>
    </location>
</feature>
<dbReference type="Proteomes" id="UP000832011">
    <property type="component" value="Chromosome"/>
</dbReference>
<dbReference type="Gene3D" id="3.30.1300.30">
    <property type="entry name" value="GSPII I/J protein-like"/>
    <property type="match status" value="1"/>
</dbReference>
<feature type="domain" description="Trimeric autotransporter adhesin YadA-like head" evidence="12">
    <location>
        <begin position="185"/>
        <end position="210"/>
    </location>
</feature>
<feature type="domain" description="Trimeric autotransporter adhesin YadA-like head" evidence="12">
    <location>
        <begin position="62"/>
        <end position="86"/>
    </location>
</feature>
<evidence type="ECO:0000256" key="5">
    <source>
        <dbReference type="ARBA" id="ARBA00022692"/>
    </source>
</evidence>
<evidence type="ECO:0000256" key="10">
    <source>
        <dbReference type="SAM" id="SignalP"/>
    </source>
</evidence>
<dbReference type="SUPFAM" id="SSF101967">
    <property type="entry name" value="Adhesin YadA, collagen-binding domain"/>
    <property type="match status" value="3"/>
</dbReference>
<protein>
    <submittedName>
        <fullName evidence="13">YadA-like family protein</fullName>
    </submittedName>
</protein>
<dbReference type="InterPro" id="IPR005594">
    <property type="entry name" value="YadA_C"/>
</dbReference>
<evidence type="ECO:0000259" key="12">
    <source>
        <dbReference type="Pfam" id="PF05658"/>
    </source>
</evidence>
<dbReference type="Gene3D" id="1.20.5.170">
    <property type="match status" value="1"/>
</dbReference>
<feature type="domain" description="Trimeric autotransporter adhesin YadA-like head" evidence="12">
    <location>
        <begin position="148"/>
        <end position="172"/>
    </location>
</feature>
<keyword evidence="6 10" id="KW-0732">Signal</keyword>
<reference evidence="13 14" key="1">
    <citation type="journal article" date="2022" name="Res Sq">
        <title>Evolution of multicellular longitudinally dividing oral cavity symbionts (Neisseriaceae).</title>
        <authorList>
            <person name="Nyongesa S."/>
            <person name="Weber P."/>
            <person name="Bernet E."/>
            <person name="Pullido F."/>
            <person name="Nieckarz M."/>
            <person name="Delaby M."/>
            <person name="Nieves C."/>
            <person name="Viehboeck T."/>
            <person name="Krause N."/>
            <person name="Rivera-Millot A."/>
            <person name="Nakamura A."/>
            <person name="Vischer N."/>
            <person name="VanNieuwenhze M."/>
            <person name="Brun Y."/>
            <person name="Cava F."/>
            <person name="Bulgheresi S."/>
            <person name="Veyrier F."/>
        </authorList>
    </citation>
    <scope>NUCLEOTIDE SEQUENCE [LARGE SCALE GENOMIC DNA]</scope>
    <source>
        <strain evidence="13 14">SN4</strain>
    </source>
</reference>